<evidence type="ECO:0000313" key="2">
    <source>
        <dbReference type="WBParaSite" id="PDA_v2.g453.t1"/>
    </source>
</evidence>
<dbReference type="Proteomes" id="UP000887578">
    <property type="component" value="Unplaced"/>
</dbReference>
<proteinExistence type="predicted"/>
<dbReference type="WBParaSite" id="PDA_v2.g453.t1">
    <property type="protein sequence ID" value="PDA_v2.g453.t1"/>
    <property type="gene ID" value="PDA_v2.g453"/>
</dbReference>
<sequence>MSFKEDWPSKFIQQSLELHLDDNENNYLKNTLITTTLVCSYFKPRQPGISNDDYLSRIILRLHRCDAKYIEIWKQKLSFNELKFLIGSGNVIDLRLQGTRIMDDQNEWIYLEKIMEFLPN</sequence>
<accession>A0A914QSC2</accession>
<dbReference type="AlphaFoldDB" id="A0A914QSC2"/>
<reference evidence="2" key="1">
    <citation type="submission" date="2022-11" db="UniProtKB">
        <authorList>
            <consortium name="WormBaseParasite"/>
        </authorList>
    </citation>
    <scope>IDENTIFICATION</scope>
</reference>
<organism evidence="1 2">
    <name type="scientific">Panagrolaimus davidi</name>
    <dbReference type="NCBI Taxonomy" id="227884"/>
    <lineage>
        <taxon>Eukaryota</taxon>
        <taxon>Metazoa</taxon>
        <taxon>Ecdysozoa</taxon>
        <taxon>Nematoda</taxon>
        <taxon>Chromadorea</taxon>
        <taxon>Rhabditida</taxon>
        <taxon>Tylenchina</taxon>
        <taxon>Panagrolaimomorpha</taxon>
        <taxon>Panagrolaimoidea</taxon>
        <taxon>Panagrolaimidae</taxon>
        <taxon>Panagrolaimus</taxon>
    </lineage>
</organism>
<evidence type="ECO:0000313" key="1">
    <source>
        <dbReference type="Proteomes" id="UP000887578"/>
    </source>
</evidence>
<name>A0A914QSC2_9BILA</name>
<keyword evidence="1" id="KW-1185">Reference proteome</keyword>
<protein>
    <submittedName>
        <fullName evidence="2">Uncharacterized protein</fullName>
    </submittedName>
</protein>